<protein>
    <recommendedName>
        <fullName evidence="4">Triacylglycerol lipase</fullName>
    </recommendedName>
</protein>
<feature type="region of interest" description="Disordered" evidence="1">
    <location>
        <begin position="1"/>
        <end position="103"/>
    </location>
</feature>
<feature type="region of interest" description="Disordered" evidence="1">
    <location>
        <begin position="119"/>
        <end position="232"/>
    </location>
</feature>
<feature type="compositionally biased region" description="Basic and acidic residues" evidence="1">
    <location>
        <begin position="119"/>
        <end position="131"/>
    </location>
</feature>
<dbReference type="EMBL" id="MLYV02000837">
    <property type="protein sequence ID" value="PSR76699.1"/>
    <property type="molecule type" value="Genomic_DNA"/>
</dbReference>
<feature type="compositionally biased region" description="Basic and acidic residues" evidence="1">
    <location>
        <begin position="276"/>
        <end position="291"/>
    </location>
</feature>
<feature type="region of interest" description="Disordered" evidence="1">
    <location>
        <begin position="276"/>
        <end position="296"/>
    </location>
</feature>
<feature type="compositionally biased region" description="Low complexity" evidence="1">
    <location>
        <begin position="217"/>
        <end position="232"/>
    </location>
</feature>
<keyword evidence="3" id="KW-1185">Reference proteome</keyword>
<dbReference type="AlphaFoldDB" id="A0A2R6NU55"/>
<dbReference type="OrthoDB" id="5592486at2759"/>
<proteinExistence type="predicted"/>
<evidence type="ECO:0000256" key="1">
    <source>
        <dbReference type="SAM" id="MobiDB-lite"/>
    </source>
</evidence>
<evidence type="ECO:0000313" key="3">
    <source>
        <dbReference type="Proteomes" id="UP000186601"/>
    </source>
</evidence>
<comment type="caution">
    <text evidence="2">The sequence shown here is derived from an EMBL/GenBank/DDBJ whole genome shotgun (WGS) entry which is preliminary data.</text>
</comment>
<reference evidence="2 3" key="1">
    <citation type="submission" date="2018-02" db="EMBL/GenBank/DDBJ databases">
        <title>Genome sequence of the basidiomycete white-rot fungus Phlebia centrifuga.</title>
        <authorList>
            <person name="Granchi Z."/>
            <person name="Peng M."/>
            <person name="de Vries R.P."/>
            <person name="Hilden K."/>
            <person name="Makela M.R."/>
            <person name="Grigoriev I."/>
            <person name="Riley R."/>
        </authorList>
    </citation>
    <scope>NUCLEOTIDE SEQUENCE [LARGE SCALE GENOMIC DNA]</scope>
    <source>
        <strain evidence="2 3">FBCC195</strain>
    </source>
</reference>
<dbReference type="STRING" id="98765.A0A2R6NU55"/>
<gene>
    <name evidence="2" type="ORF">PHLCEN_2v8296</name>
</gene>
<feature type="compositionally biased region" description="Low complexity" evidence="1">
    <location>
        <begin position="196"/>
        <end position="208"/>
    </location>
</feature>
<dbReference type="InterPro" id="IPR029058">
    <property type="entry name" value="AB_hydrolase_fold"/>
</dbReference>
<name>A0A2R6NU55_9APHY</name>
<evidence type="ECO:0008006" key="4">
    <source>
        <dbReference type="Google" id="ProtNLM"/>
    </source>
</evidence>
<sequence>MRLARTRPPSPRLSTPQATPKSRSILDRAIKSLSISLPMNGDSSSQSKSHKRENSQPALPVLRWFTGKQAAQPQLPSRIPTQSRPSTPLEYSDSPTSSSSHISALNDALCEDPRLAEAHSTEVHLPSRPEAARLPPSLRPWRPPNHLSELSRTALPTACLSPTSTAPSAPAYQTPYTDPFADPFTQSEHNPDMDIFFSPTPTPLSFPHTPVPAHLNRSPPMLSSSSRTSLETLRSIQERSLHTTPPSQRMNLASFPNPFGWFTSEDDAQRKENMDPLLKDSDKAQDTESQKKNIKQKYASPKNPVVFCHGLLGFDTVTLGLSIAPLQVAHWRGIKDALEMNGTEVLITRVPATSSPVDRAKVLEERINQAYPGRSVHLIGTSLFAALVGMLR</sequence>
<feature type="compositionally biased region" description="Low complexity" evidence="1">
    <location>
        <begin position="1"/>
        <end position="16"/>
    </location>
</feature>
<organism evidence="2 3">
    <name type="scientific">Hermanssonia centrifuga</name>
    <dbReference type="NCBI Taxonomy" id="98765"/>
    <lineage>
        <taxon>Eukaryota</taxon>
        <taxon>Fungi</taxon>
        <taxon>Dikarya</taxon>
        <taxon>Basidiomycota</taxon>
        <taxon>Agaricomycotina</taxon>
        <taxon>Agaricomycetes</taxon>
        <taxon>Polyporales</taxon>
        <taxon>Meruliaceae</taxon>
        <taxon>Hermanssonia</taxon>
    </lineage>
</organism>
<dbReference type="Proteomes" id="UP000186601">
    <property type="component" value="Unassembled WGS sequence"/>
</dbReference>
<accession>A0A2R6NU55</accession>
<dbReference type="SUPFAM" id="SSF53474">
    <property type="entry name" value="alpha/beta-Hydrolases"/>
    <property type="match status" value="1"/>
</dbReference>
<dbReference type="Gene3D" id="3.40.50.1820">
    <property type="entry name" value="alpha/beta hydrolase"/>
    <property type="match status" value="1"/>
</dbReference>
<feature type="compositionally biased region" description="Low complexity" evidence="1">
    <location>
        <begin position="92"/>
        <end position="103"/>
    </location>
</feature>
<feature type="compositionally biased region" description="Polar residues" evidence="1">
    <location>
        <begin position="69"/>
        <end position="86"/>
    </location>
</feature>
<evidence type="ECO:0000313" key="2">
    <source>
        <dbReference type="EMBL" id="PSR76699.1"/>
    </source>
</evidence>
<feature type="compositionally biased region" description="Polar residues" evidence="1">
    <location>
        <begin position="33"/>
        <end position="47"/>
    </location>
</feature>